<reference evidence="2 3" key="1">
    <citation type="submission" date="2022-09" db="EMBL/GenBank/DDBJ databases">
        <authorList>
            <person name="Palmer J.M."/>
        </authorList>
    </citation>
    <scope>NUCLEOTIDE SEQUENCE [LARGE SCALE GENOMIC DNA]</scope>
    <source>
        <strain evidence="2 3">DSM 7382</strain>
    </source>
</reference>
<dbReference type="Proteomes" id="UP001385951">
    <property type="component" value="Unassembled WGS sequence"/>
</dbReference>
<evidence type="ECO:0000313" key="3">
    <source>
        <dbReference type="Proteomes" id="UP001385951"/>
    </source>
</evidence>
<evidence type="ECO:0000313" key="2">
    <source>
        <dbReference type="EMBL" id="KAK7690843.1"/>
    </source>
</evidence>
<sequence>MFKSWSTLFLLGLSAGSTVKAAIADWPAAIIGTYNVTFALVAVPESVAYSLLPASYAGKIIPPGQDKFPGLEDGQLPIFLELGREKNAGPPGLNIENFQEAKIEVPFVKRLDKSEDPFLYKRLIAVDSLIDVIGGAVQFGLNSTLQTFAPSNSSNSSTFDYSIVNVVDAALKPTVGAPKWPLETFQEVGGLPWFAEYLLCAQHFYNWTSSPEVTHLEGSVTLHPPYVPETTTFPAQAVHGVFDFQIKGALLCDLFV</sequence>
<gene>
    <name evidence="2" type="ORF">QCA50_005945</name>
</gene>
<comment type="caution">
    <text evidence="2">The sequence shown here is derived from an EMBL/GenBank/DDBJ whole genome shotgun (WGS) entry which is preliminary data.</text>
</comment>
<keyword evidence="3" id="KW-1185">Reference proteome</keyword>
<keyword evidence="1" id="KW-0732">Signal</keyword>
<organism evidence="2 3">
    <name type="scientific">Cerrena zonata</name>
    <dbReference type="NCBI Taxonomy" id="2478898"/>
    <lineage>
        <taxon>Eukaryota</taxon>
        <taxon>Fungi</taxon>
        <taxon>Dikarya</taxon>
        <taxon>Basidiomycota</taxon>
        <taxon>Agaricomycotina</taxon>
        <taxon>Agaricomycetes</taxon>
        <taxon>Polyporales</taxon>
        <taxon>Cerrenaceae</taxon>
        <taxon>Cerrena</taxon>
    </lineage>
</organism>
<evidence type="ECO:0000256" key="1">
    <source>
        <dbReference type="SAM" id="SignalP"/>
    </source>
</evidence>
<feature type="signal peptide" evidence="1">
    <location>
        <begin position="1"/>
        <end position="21"/>
    </location>
</feature>
<protein>
    <submittedName>
        <fullName evidence="2">Uncharacterized protein</fullName>
    </submittedName>
</protein>
<name>A0AAW0GKT2_9APHY</name>
<dbReference type="AlphaFoldDB" id="A0AAW0GKT2"/>
<accession>A0AAW0GKT2</accession>
<proteinExistence type="predicted"/>
<dbReference type="EMBL" id="JASBNA010000006">
    <property type="protein sequence ID" value="KAK7690843.1"/>
    <property type="molecule type" value="Genomic_DNA"/>
</dbReference>
<feature type="chain" id="PRO_5043979233" evidence="1">
    <location>
        <begin position="22"/>
        <end position="256"/>
    </location>
</feature>